<dbReference type="InterPro" id="IPR000823">
    <property type="entry name" value="Peroxidase_pln"/>
</dbReference>
<evidence type="ECO:0000256" key="4">
    <source>
        <dbReference type="ARBA" id="ARBA00012313"/>
    </source>
</evidence>
<feature type="binding site" evidence="11">
    <location>
        <position position="244"/>
    </location>
    <ligand>
        <name>substrate</name>
    </ligand>
</feature>
<dbReference type="PROSITE" id="PS50873">
    <property type="entry name" value="PEROXIDASE_4"/>
    <property type="match status" value="2"/>
</dbReference>
<organism evidence="15">
    <name type="scientific">Brassica cretica</name>
    <name type="common">Mustard</name>
    <dbReference type="NCBI Taxonomy" id="69181"/>
    <lineage>
        <taxon>Eukaryota</taxon>
        <taxon>Viridiplantae</taxon>
        <taxon>Streptophyta</taxon>
        <taxon>Embryophyta</taxon>
        <taxon>Tracheophyta</taxon>
        <taxon>Spermatophyta</taxon>
        <taxon>Magnoliopsida</taxon>
        <taxon>eudicotyledons</taxon>
        <taxon>Gunneridae</taxon>
        <taxon>Pentapetalae</taxon>
        <taxon>rosids</taxon>
        <taxon>malvids</taxon>
        <taxon>Brassicales</taxon>
        <taxon>Brassicaceae</taxon>
        <taxon>Brassiceae</taxon>
        <taxon>Brassica</taxon>
    </lineage>
</organism>
<feature type="binding site" description="axial binding residue" evidence="12">
    <location>
        <position position="275"/>
    </location>
    <ligand>
        <name>heme b</name>
        <dbReference type="ChEBI" id="CHEBI:60344"/>
    </ligand>
    <ligandPart>
        <name>Fe</name>
        <dbReference type="ChEBI" id="CHEBI:18248"/>
    </ligandPart>
</feature>
<comment type="cofactor">
    <cofactor evidence="12">
        <name>heme b</name>
        <dbReference type="ChEBI" id="CHEBI:60344"/>
    </cofactor>
    <text evidence="12">Binds 1 heme b (iron(II)-protoporphyrin IX) group per subunit.</text>
</comment>
<dbReference type="PROSITE" id="PS00435">
    <property type="entry name" value="PEROXIDASE_1"/>
    <property type="match status" value="1"/>
</dbReference>
<keyword evidence="9 12" id="KW-0408">Iron</keyword>
<dbReference type="CDD" id="cd00693">
    <property type="entry name" value="secretory_peroxidase"/>
    <property type="match status" value="1"/>
</dbReference>
<dbReference type="InterPro" id="IPR010255">
    <property type="entry name" value="Haem_peroxidase_sf"/>
</dbReference>
<dbReference type="FunFam" id="1.10.420.10:FF:000001">
    <property type="entry name" value="Peroxidase"/>
    <property type="match status" value="2"/>
</dbReference>
<comment type="function">
    <text evidence="2">Removal of H(2)O(2), oxidation of toxic reductants, biosynthesis and degradation of lignin, suberization, auxin catabolism, response to environmental stresses such as wounding, pathogen attack and oxidative stress. These functions might be dependent on each isozyme/isoform in each plant tissue.</text>
</comment>
<sequence>MLGGHTFGRAQCQFVTPRLYNFNGTNSPDPSINPTYLAQLRGLCPQNGNGTVLVNFEPVTPDGFDNKYYTNLRNGRGLIQSDQELFSTPQADTIPLVEQYSSNQTAFFDAFAKAMIRMGDLKPLTGNQGEIRLNCSVVNSRIMSVENEDDGVGCDASILLDTSESFRTEKDALPNANSARGFNVIDRMKTQIERACPRTVSCADILTIASQVSVVLSGGPSWSVPLGRRDGLQAFFDGANTLLPSPFFTLDELKASFAFVGLNRTSDLVALSGAHTFGRAQCQLVTPRLYNFNNTNGPDPSIDTTYLAQLRALCPENGVGTVVANFDPVTPNTFDNQYYTNLRNGRGLIQSDQELFSTPQADTIPLVEQYSSNRSVFFKAFVEAMIRMGDLQPLTGNQGQIRLNCRVVNSRRSVENDDDGVVSSI</sequence>
<feature type="binding site" evidence="12">
    <location>
        <position position="330"/>
    </location>
    <ligand>
        <name>Ca(2+)</name>
        <dbReference type="ChEBI" id="CHEBI:29108"/>
        <label>2</label>
    </ligand>
</feature>
<dbReference type="InterPro" id="IPR019793">
    <property type="entry name" value="Peroxidases_heam-ligand_BS"/>
</dbReference>
<keyword evidence="10 13" id="KW-1015">Disulfide bond</keyword>
<evidence type="ECO:0000256" key="11">
    <source>
        <dbReference type="PIRSR" id="PIRSR600823-2"/>
    </source>
</evidence>
<feature type="binding site" evidence="12">
    <location>
        <position position="276"/>
    </location>
    <ligand>
        <name>Ca(2+)</name>
        <dbReference type="ChEBI" id="CHEBI:29108"/>
        <label>2</label>
    </ligand>
</feature>
<feature type="domain" description="Plant heme peroxidase family profile" evidence="14">
    <location>
        <begin position="1"/>
        <end position="139"/>
    </location>
</feature>
<accession>A0A8S9LVA5</accession>
<feature type="binding site" evidence="12">
    <location>
        <position position="169"/>
    </location>
    <ligand>
        <name>Ca(2+)</name>
        <dbReference type="ChEBI" id="CHEBI:29108"/>
        <label>1</label>
    </ligand>
</feature>
<keyword evidence="6" id="KW-0349">Heme</keyword>
<feature type="binding site" evidence="12">
    <location>
        <position position="153"/>
    </location>
    <ligand>
        <name>Ca(2+)</name>
        <dbReference type="ChEBI" id="CHEBI:29108"/>
        <label>1</label>
    </ligand>
</feature>
<dbReference type="GO" id="GO:0140825">
    <property type="term" value="F:lactoperoxidase activity"/>
    <property type="evidence" value="ECO:0007669"/>
    <property type="project" value="UniProtKB-EC"/>
</dbReference>
<keyword evidence="5" id="KW-0575">Peroxidase</keyword>
<feature type="disulfide bond" evidence="13">
    <location>
        <begin position="202"/>
        <end position="405"/>
    </location>
</feature>
<dbReference type="Gene3D" id="1.10.520.10">
    <property type="match status" value="1"/>
</dbReference>
<dbReference type="GO" id="GO:0020037">
    <property type="term" value="F:heme binding"/>
    <property type="evidence" value="ECO:0007669"/>
    <property type="project" value="InterPro"/>
</dbReference>
<feature type="binding site" evidence="12">
    <location>
        <position position="157"/>
    </location>
    <ligand>
        <name>Ca(2+)</name>
        <dbReference type="ChEBI" id="CHEBI:29108"/>
        <label>1</label>
    </ligand>
</feature>
<evidence type="ECO:0000256" key="9">
    <source>
        <dbReference type="ARBA" id="ARBA00023004"/>
    </source>
</evidence>
<dbReference type="EC" id="1.11.1.7" evidence="4"/>
<reference evidence="15" key="1">
    <citation type="submission" date="2019-12" db="EMBL/GenBank/DDBJ databases">
        <title>Genome sequencing and annotation of Brassica cretica.</title>
        <authorList>
            <person name="Studholme D.J."/>
            <person name="Sarris P.F."/>
        </authorList>
    </citation>
    <scope>NUCLEOTIDE SEQUENCE</scope>
    <source>
        <strain evidence="15">PFS-102/07</strain>
        <tissue evidence="15">Leaf</tissue>
    </source>
</reference>
<evidence type="ECO:0000256" key="5">
    <source>
        <dbReference type="ARBA" id="ARBA00022559"/>
    </source>
</evidence>
<evidence type="ECO:0000256" key="7">
    <source>
        <dbReference type="ARBA" id="ARBA00022723"/>
    </source>
</evidence>
<comment type="catalytic activity">
    <reaction evidence="1">
        <text>2 a phenolic donor + H2O2 = 2 a phenolic radical donor + 2 H2O</text>
        <dbReference type="Rhea" id="RHEA:56136"/>
        <dbReference type="ChEBI" id="CHEBI:15377"/>
        <dbReference type="ChEBI" id="CHEBI:16240"/>
        <dbReference type="ChEBI" id="CHEBI:139520"/>
        <dbReference type="ChEBI" id="CHEBI:139521"/>
        <dbReference type="EC" id="1.11.1.7"/>
    </reaction>
</comment>
<dbReference type="GO" id="GO:0006979">
    <property type="term" value="P:response to oxidative stress"/>
    <property type="evidence" value="ECO:0007669"/>
    <property type="project" value="InterPro"/>
</dbReference>
<feature type="disulfide bond" evidence="13">
    <location>
        <begin position="282"/>
        <end position="314"/>
    </location>
</feature>
<dbReference type="PRINTS" id="PR00461">
    <property type="entry name" value="PLPEROXIDASE"/>
</dbReference>
<gene>
    <name evidence="15" type="ORF">F2Q70_00008565</name>
</gene>
<feature type="domain" description="Plant heme peroxidase family profile" evidence="14">
    <location>
        <begin position="153"/>
        <end position="409"/>
    </location>
</feature>
<dbReference type="InterPro" id="IPR033905">
    <property type="entry name" value="Secretory_peroxidase"/>
</dbReference>
<evidence type="ECO:0000256" key="12">
    <source>
        <dbReference type="PIRSR" id="PIRSR600823-3"/>
    </source>
</evidence>
<dbReference type="Pfam" id="PF00141">
    <property type="entry name" value="peroxidase"/>
    <property type="match status" value="2"/>
</dbReference>
<comment type="similarity">
    <text evidence="3">Belongs to the peroxidase family. Ascorbate peroxidase subfamily.</text>
</comment>
<dbReference type="GO" id="GO:0042744">
    <property type="term" value="P:hydrogen peroxide catabolic process"/>
    <property type="evidence" value="ECO:0007669"/>
    <property type="project" value="InterPro"/>
</dbReference>
<dbReference type="AlphaFoldDB" id="A0A8S9LVA5"/>
<dbReference type="GO" id="GO:0046872">
    <property type="term" value="F:metal ion binding"/>
    <property type="evidence" value="ECO:0007669"/>
    <property type="project" value="UniProtKB-KW"/>
</dbReference>
<feature type="binding site" evidence="12">
    <location>
        <position position="155"/>
    </location>
    <ligand>
        <name>Ca(2+)</name>
        <dbReference type="ChEBI" id="CHEBI:29108"/>
        <label>1</label>
    </ligand>
</feature>
<evidence type="ECO:0000256" key="8">
    <source>
        <dbReference type="ARBA" id="ARBA00023002"/>
    </source>
</evidence>
<evidence type="ECO:0000256" key="10">
    <source>
        <dbReference type="ARBA" id="ARBA00023157"/>
    </source>
</evidence>
<feature type="binding site" evidence="12">
    <location>
        <position position="327"/>
    </location>
    <ligand>
        <name>Ca(2+)</name>
        <dbReference type="ChEBI" id="CHEBI:29108"/>
        <label>2</label>
    </ligand>
</feature>
<name>A0A8S9LVA5_BRACR</name>
<feature type="binding site" evidence="12">
    <location>
        <position position="335"/>
    </location>
    <ligand>
        <name>Ca(2+)</name>
        <dbReference type="ChEBI" id="CHEBI:29108"/>
        <label>2</label>
    </ligand>
</feature>
<dbReference type="Gene3D" id="1.10.420.10">
    <property type="entry name" value="Peroxidase, domain 2"/>
    <property type="match status" value="2"/>
</dbReference>
<evidence type="ECO:0000256" key="6">
    <source>
        <dbReference type="ARBA" id="ARBA00022617"/>
    </source>
</evidence>
<keyword evidence="7 12" id="KW-0479">Metal-binding</keyword>
<dbReference type="EMBL" id="QGKY02000089">
    <property type="protein sequence ID" value="KAF2610462.1"/>
    <property type="molecule type" value="Genomic_DNA"/>
</dbReference>
<dbReference type="PANTHER" id="PTHR31388:SF216">
    <property type="entry name" value="PEROXIDASE"/>
    <property type="match status" value="1"/>
</dbReference>
<dbReference type="InterPro" id="IPR002016">
    <property type="entry name" value="Haem_peroxidase"/>
</dbReference>
<evidence type="ECO:0000256" key="1">
    <source>
        <dbReference type="ARBA" id="ARBA00000189"/>
    </source>
</evidence>
<evidence type="ECO:0000313" key="15">
    <source>
        <dbReference type="EMBL" id="KAF2610462.1"/>
    </source>
</evidence>
<dbReference type="SUPFAM" id="SSF48113">
    <property type="entry name" value="Heme-dependent peroxidases"/>
    <property type="match status" value="2"/>
</dbReference>
<protein>
    <recommendedName>
        <fullName evidence="4">peroxidase</fullName>
        <ecNumber evidence="4">1.11.1.7</ecNumber>
    </recommendedName>
</protein>
<comment type="caution">
    <text evidence="15">The sequence shown here is derived from an EMBL/GenBank/DDBJ whole genome shotgun (WGS) entry which is preliminary data.</text>
</comment>
<keyword evidence="12" id="KW-0106">Calcium</keyword>
<comment type="cofactor">
    <cofactor evidence="12">
        <name>Ca(2+)</name>
        <dbReference type="ChEBI" id="CHEBI:29108"/>
    </cofactor>
    <text evidence="12">Binds 2 calcium ions per subunit.</text>
</comment>
<proteinExistence type="inferred from homology"/>
<evidence type="ECO:0000256" key="13">
    <source>
        <dbReference type="PIRSR" id="PIRSR600823-5"/>
    </source>
</evidence>
<evidence type="ECO:0000256" key="2">
    <source>
        <dbReference type="ARBA" id="ARBA00002322"/>
    </source>
</evidence>
<dbReference type="PRINTS" id="PR00458">
    <property type="entry name" value="PEROXIDASE"/>
</dbReference>
<keyword evidence="8" id="KW-0560">Oxidoreductase</keyword>
<evidence type="ECO:0000259" key="14">
    <source>
        <dbReference type="PROSITE" id="PS50873"/>
    </source>
</evidence>
<dbReference type="PANTHER" id="PTHR31388">
    <property type="entry name" value="PEROXIDASE 72-RELATED"/>
    <property type="match status" value="1"/>
</dbReference>
<evidence type="ECO:0000256" key="3">
    <source>
        <dbReference type="ARBA" id="ARBA00006873"/>
    </source>
</evidence>